<evidence type="ECO:0000313" key="3">
    <source>
        <dbReference type="EMBL" id="WCT54768.1"/>
    </source>
</evidence>
<evidence type="ECO:0000259" key="2">
    <source>
        <dbReference type="SMART" id="SM00530"/>
    </source>
</evidence>
<dbReference type="SMART" id="SM00530">
    <property type="entry name" value="HTH_XRE"/>
    <property type="match status" value="1"/>
</dbReference>
<dbReference type="EMBL" id="CP117416">
    <property type="protein sequence ID" value="WCT54768.1"/>
    <property type="molecule type" value="Genomic_DNA"/>
</dbReference>
<dbReference type="KEGG" id="pka:PQ456_16390"/>
<dbReference type="Gene3D" id="1.25.40.10">
    <property type="entry name" value="Tetratricopeptide repeat domain"/>
    <property type="match status" value="2"/>
</dbReference>
<dbReference type="InterPro" id="IPR011990">
    <property type="entry name" value="TPR-like_helical_dom_sf"/>
</dbReference>
<evidence type="ECO:0000313" key="4">
    <source>
        <dbReference type="Proteomes" id="UP001220509"/>
    </source>
</evidence>
<feature type="coiled-coil region" evidence="1">
    <location>
        <begin position="282"/>
        <end position="309"/>
    </location>
</feature>
<organism evidence="3 4">
    <name type="scientific">Paenibacillus kyungheensis</name>
    <dbReference type="NCBI Taxonomy" id="1452732"/>
    <lineage>
        <taxon>Bacteria</taxon>
        <taxon>Bacillati</taxon>
        <taxon>Bacillota</taxon>
        <taxon>Bacilli</taxon>
        <taxon>Bacillales</taxon>
        <taxon>Paenibacillaceae</taxon>
        <taxon>Paenibacillus</taxon>
    </lineage>
</organism>
<dbReference type="RefSeq" id="WP_273613253.1">
    <property type="nucleotide sequence ID" value="NZ_CP117416.1"/>
</dbReference>
<keyword evidence="4" id="KW-1185">Reference proteome</keyword>
<evidence type="ECO:0000256" key="1">
    <source>
        <dbReference type="SAM" id="Coils"/>
    </source>
</evidence>
<dbReference type="Proteomes" id="UP001220509">
    <property type="component" value="Chromosome"/>
</dbReference>
<name>A0AAX3LYP8_9BACL</name>
<gene>
    <name evidence="3" type="ORF">PQ456_16390</name>
</gene>
<reference evidence="3 4" key="1">
    <citation type="submission" date="2023-02" db="EMBL/GenBank/DDBJ databases">
        <title>Genome sequence of Paenibacillus kyungheensis KACC 18744.</title>
        <authorList>
            <person name="Kim S."/>
            <person name="Heo J."/>
            <person name="Kwon S.-W."/>
        </authorList>
    </citation>
    <scope>NUCLEOTIDE SEQUENCE [LARGE SCALE GENOMIC DNA]</scope>
    <source>
        <strain evidence="3 4">KACC 18744</strain>
    </source>
</reference>
<dbReference type="SUPFAM" id="SSF48452">
    <property type="entry name" value="TPR-like"/>
    <property type="match status" value="1"/>
</dbReference>
<dbReference type="InterPro" id="IPR001387">
    <property type="entry name" value="Cro/C1-type_HTH"/>
</dbReference>
<proteinExistence type="predicted"/>
<sequence length="426" mass="50358">MLKERIDYLCKKKEITRKDLVEGLVTQAHFANILAERYPLPEDLAEQIAERLGVSKVYLERTAADDLETLQRAEQIFERLSMQASSIPEQEVNDLPDRDDTLTIELTTALMKATYFQQLNDHDAYNYLHQSYLNFYLDKFGRPDDILLPIPLLKALLFYKIQHFRSKHQYYDVLHQVERWIALLQTGSETWLTAQHIRMEAYVHTKQFEEAKKTFEQIMKQVYEQRWFHRLSGLYIIYSGYCFSMKFIQESLTALSMAEAHLVYAEHQSDMLSVIMNNRIMMLTMTEQLEQAEAEILRFEAMVDHQSEETKQNMWPVLLIYRCEIALATKDWASVINHIEQLNTLTLHQDQQMAVTFYESQIALSQGQSELFIEKALVCLPYFESIHQSTRLSILYEALAVVSEDQRRYKEAAQYYRKLVYLLRTY</sequence>
<feature type="domain" description="HTH cro/C1-type" evidence="2">
    <location>
        <begin position="5"/>
        <end position="59"/>
    </location>
</feature>
<keyword evidence="1" id="KW-0175">Coiled coil</keyword>
<accession>A0AAX3LYP8</accession>
<dbReference type="CDD" id="cd00093">
    <property type="entry name" value="HTH_XRE"/>
    <property type="match status" value="1"/>
</dbReference>
<dbReference type="AlphaFoldDB" id="A0AAX3LYP8"/>
<protein>
    <submittedName>
        <fullName evidence="3">Helix-turn-helix transcriptional regulator</fullName>
    </submittedName>
</protein>